<dbReference type="GO" id="GO:0051538">
    <property type="term" value="F:3 iron, 4 sulfur cluster binding"/>
    <property type="evidence" value="ECO:0007669"/>
    <property type="project" value="UniProtKB-KW"/>
</dbReference>
<dbReference type="Pfam" id="PF13459">
    <property type="entry name" value="Fer4_15"/>
    <property type="match status" value="1"/>
</dbReference>
<dbReference type="EMBL" id="JAGEMK010000006">
    <property type="protein sequence ID" value="MBO1752520.1"/>
    <property type="molecule type" value="Genomic_DNA"/>
</dbReference>
<dbReference type="PANTHER" id="PTHR36923:SF3">
    <property type="entry name" value="FERREDOXIN"/>
    <property type="match status" value="1"/>
</dbReference>
<evidence type="ECO:0000313" key="10">
    <source>
        <dbReference type="Proteomes" id="UP000664209"/>
    </source>
</evidence>
<dbReference type="InterPro" id="IPR051269">
    <property type="entry name" value="Fe-S_cluster_ET"/>
</dbReference>
<dbReference type="SUPFAM" id="SSF54862">
    <property type="entry name" value="4Fe-4S ferredoxins"/>
    <property type="match status" value="1"/>
</dbReference>
<keyword evidence="6 8" id="KW-0411">Iron-sulfur</keyword>
<dbReference type="GO" id="GO:0005506">
    <property type="term" value="F:iron ion binding"/>
    <property type="evidence" value="ECO:0007669"/>
    <property type="project" value="UniProtKB-UniRule"/>
</dbReference>
<dbReference type="PANTHER" id="PTHR36923">
    <property type="entry name" value="FERREDOXIN"/>
    <property type="match status" value="1"/>
</dbReference>
<name>A0A939LTR1_9CELL</name>
<gene>
    <name evidence="9" type="ORF">J4G33_11975</name>
</gene>
<comment type="caution">
    <text evidence="9">The sequence shown here is derived from an EMBL/GenBank/DDBJ whole genome shotgun (WGS) entry which is preliminary data.</text>
</comment>
<evidence type="ECO:0000256" key="6">
    <source>
        <dbReference type="ARBA" id="ARBA00023014"/>
    </source>
</evidence>
<evidence type="ECO:0000256" key="8">
    <source>
        <dbReference type="RuleBase" id="RU368020"/>
    </source>
</evidence>
<keyword evidence="10" id="KW-1185">Reference proteome</keyword>
<keyword evidence="2 8" id="KW-0813">Transport</keyword>
<dbReference type="PRINTS" id="PR00352">
    <property type="entry name" value="3FE4SFRDOXIN"/>
</dbReference>
<comment type="cofactor">
    <cofactor evidence="1">
        <name>[3Fe-4S] cluster</name>
        <dbReference type="ChEBI" id="CHEBI:21137"/>
    </cofactor>
</comment>
<dbReference type="InterPro" id="IPR001080">
    <property type="entry name" value="3Fe4S_ferredoxin"/>
</dbReference>
<evidence type="ECO:0000313" key="9">
    <source>
        <dbReference type="EMBL" id="MBO1752520.1"/>
    </source>
</evidence>
<evidence type="ECO:0000256" key="7">
    <source>
        <dbReference type="ARBA" id="ARBA00023291"/>
    </source>
</evidence>
<sequence>MEVRIDTAACVGHGVCEALAPHIFEVDDQDKARLVAETLEEADRGDLENAVNQCPEQALRLIG</sequence>
<dbReference type="Gene3D" id="3.30.70.20">
    <property type="match status" value="1"/>
</dbReference>
<protein>
    <recommendedName>
        <fullName evidence="8">Ferredoxin</fullName>
    </recommendedName>
</protein>
<dbReference type="GO" id="GO:0009055">
    <property type="term" value="F:electron transfer activity"/>
    <property type="evidence" value="ECO:0007669"/>
    <property type="project" value="UniProtKB-UniRule"/>
</dbReference>
<dbReference type="AlphaFoldDB" id="A0A939LTR1"/>
<dbReference type="Proteomes" id="UP000664209">
    <property type="component" value="Unassembled WGS sequence"/>
</dbReference>
<evidence type="ECO:0000256" key="3">
    <source>
        <dbReference type="ARBA" id="ARBA00022723"/>
    </source>
</evidence>
<dbReference type="RefSeq" id="WP_208056203.1">
    <property type="nucleotide sequence ID" value="NZ_JAGEMK010000006.1"/>
</dbReference>
<evidence type="ECO:0000256" key="5">
    <source>
        <dbReference type="ARBA" id="ARBA00023004"/>
    </source>
</evidence>
<keyword evidence="7" id="KW-0003">3Fe-4S</keyword>
<accession>A0A939LTR1</accession>
<reference evidence="9" key="1">
    <citation type="submission" date="2021-03" db="EMBL/GenBank/DDBJ databases">
        <title>Actinotalea soli sp. nov., isolated from soil.</title>
        <authorList>
            <person name="Ping W."/>
            <person name="Zhang J."/>
        </authorList>
    </citation>
    <scope>NUCLEOTIDE SEQUENCE</scope>
    <source>
        <strain evidence="9">BY-33</strain>
    </source>
</reference>
<evidence type="ECO:0000256" key="4">
    <source>
        <dbReference type="ARBA" id="ARBA00022982"/>
    </source>
</evidence>
<evidence type="ECO:0000256" key="2">
    <source>
        <dbReference type="ARBA" id="ARBA00022448"/>
    </source>
</evidence>
<organism evidence="9 10">
    <name type="scientific">Actinotalea soli</name>
    <dbReference type="NCBI Taxonomy" id="2819234"/>
    <lineage>
        <taxon>Bacteria</taxon>
        <taxon>Bacillati</taxon>
        <taxon>Actinomycetota</taxon>
        <taxon>Actinomycetes</taxon>
        <taxon>Micrococcales</taxon>
        <taxon>Cellulomonadaceae</taxon>
        <taxon>Actinotalea</taxon>
    </lineage>
</organism>
<keyword evidence="4 8" id="KW-0249">Electron transport</keyword>
<proteinExistence type="predicted"/>
<keyword evidence="5 8" id="KW-0408">Iron</keyword>
<evidence type="ECO:0000256" key="1">
    <source>
        <dbReference type="ARBA" id="ARBA00001927"/>
    </source>
</evidence>
<keyword evidence="3 8" id="KW-0479">Metal-binding</keyword>
<comment type="function">
    <text evidence="8">Ferredoxins are iron-sulfur proteins that transfer electrons in a wide variety of metabolic reactions.</text>
</comment>